<sequence>MLAVPKHGFVVLAVPKSGSTALEAAFTKHAQLVTSGPPSLKHVTAREFEARFVPLLAEHGYARSDYEVTALLREPVSWLASWWRYRSRPGIAGKRSYVGDLGFDEFVGRVVSGEIRLRPQTDYVTGEDGHLAVDRLWRYDDLEVAFEWMRGKVGKKKVRLPQRNVSPPREHEVSASTRALIEEAYAADLTLYRSIG</sequence>
<organism evidence="1">
    <name type="scientific">freshwater metagenome</name>
    <dbReference type="NCBI Taxonomy" id="449393"/>
    <lineage>
        <taxon>unclassified sequences</taxon>
        <taxon>metagenomes</taxon>
        <taxon>ecological metagenomes</taxon>
    </lineage>
</organism>
<dbReference type="InterPro" id="IPR027417">
    <property type="entry name" value="P-loop_NTPase"/>
</dbReference>
<evidence type="ECO:0000313" key="1">
    <source>
        <dbReference type="EMBL" id="CAB4741381.1"/>
    </source>
</evidence>
<protein>
    <submittedName>
        <fullName evidence="1">Unannotated protein</fullName>
    </submittedName>
</protein>
<accession>A0A6J6T2J7</accession>
<dbReference type="AlphaFoldDB" id="A0A6J6T2J7"/>
<dbReference type="SUPFAM" id="SSF52540">
    <property type="entry name" value="P-loop containing nucleoside triphosphate hydrolases"/>
    <property type="match status" value="1"/>
</dbReference>
<gene>
    <name evidence="1" type="ORF">UFOPK2761_01304</name>
</gene>
<name>A0A6J6T2J7_9ZZZZ</name>
<reference evidence="1" key="1">
    <citation type="submission" date="2020-05" db="EMBL/GenBank/DDBJ databases">
        <authorList>
            <person name="Chiriac C."/>
            <person name="Salcher M."/>
            <person name="Ghai R."/>
            <person name="Kavagutti S V."/>
        </authorList>
    </citation>
    <scope>NUCLEOTIDE SEQUENCE</scope>
</reference>
<proteinExistence type="predicted"/>
<dbReference type="EMBL" id="CAEZYQ010000008">
    <property type="protein sequence ID" value="CAB4741381.1"/>
    <property type="molecule type" value="Genomic_DNA"/>
</dbReference>